<gene>
    <name evidence="11" type="ORF">EJ06DRAFT_528066</name>
</gene>
<evidence type="ECO:0000256" key="3">
    <source>
        <dbReference type="ARBA" id="ARBA00022723"/>
    </source>
</evidence>
<dbReference type="Proteomes" id="UP000799640">
    <property type="component" value="Unassembled WGS sequence"/>
</dbReference>
<dbReference type="OrthoDB" id="952271at2759"/>
<dbReference type="GO" id="GO:0051603">
    <property type="term" value="P:proteolysis involved in protein catabolic process"/>
    <property type="evidence" value="ECO:0007669"/>
    <property type="project" value="TreeGrafter"/>
</dbReference>
<dbReference type="InterPro" id="IPR032632">
    <property type="entry name" value="Peptidase_M16_M"/>
</dbReference>
<keyword evidence="2" id="KW-0645">Protease</keyword>
<evidence type="ECO:0000259" key="8">
    <source>
        <dbReference type="Pfam" id="PF05193"/>
    </source>
</evidence>
<dbReference type="InterPro" id="IPR011765">
    <property type="entry name" value="Pept_M16_N"/>
</dbReference>
<feature type="domain" description="Peptidase M16 middle/third" evidence="9">
    <location>
        <begin position="406"/>
        <end position="695"/>
    </location>
</feature>
<dbReference type="SUPFAM" id="SSF63411">
    <property type="entry name" value="LuxS/MPP-like metallohydrolase"/>
    <property type="match status" value="4"/>
</dbReference>
<keyword evidence="6" id="KW-0482">Metalloprotease</keyword>
<evidence type="ECO:0000259" key="7">
    <source>
        <dbReference type="Pfam" id="PF00675"/>
    </source>
</evidence>
<dbReference type="GO" id="GO:0043171">
    <property type="term" value="P:peptide catabolic process"/>
    <property type="evidence" value="ECO:0007669"/>
    <property type="project" value="TreeGrafter"/>
</dbReference>
<keyword evidence="12" id="KW-1185">Reference proteome</keyword>
<proteinExistence type="inferred from homology"/>
<dbReference type="GO" id="GO:0005739">
    <property type="term" value="C:mitochondrion"/>
    <property type="evidence" value="ECO:0007669"/>
    <property type="project" value="TreeGrafter"/>
</dbReference>
<dbReference type="Pfam" id="PF22456">
    <property type="entry name" value="PqqF-like_C_4"/>
    <property type="match status" value="1"/>
</dbReference>
<reference evidence="11" key="1">
    <citation type="journal article" date="2020" name="Stud. Mycol.">
        <title>101 Dothideomycetes genomes: a test case for predicting lifestyles and emergence of pathogens.</title>
        <authorList>
            <person name="Haridas S."/>
            <person name="Albert R."/>
            <person name="Binder M."/>
            <person name="Bloem J."/>
            <person name="Labutti K."/>
            <person name="Salamov A."/>
            <person name="Andreopoulos B."/>
            <person name="Baker S."/>
            <person name="Barry K."/>
            <person name="Bills G."/>
            <person name="Bluhm B."/>
            <person name="Cannon C."/>
            <person name="Castanera R."/>
            <person name="Culley D."/>
            <person name="Daum C."/>
            <person name="Ezra D."/>
            <person name="Gonzalez J."/>
            <person name="Henrissat B."/>
            <person name="Kuo A."/>
            <person name="Liang C."/>
            <person name="Lipzen A."/>
            <person name="Lutzoni F."/>
            <person name="Magnuson J."/>
            <person name="Mondo S."/>
            <person name="Nolan M."/>
            <person name="Ohm R."/>
            <person name="Pangilinan J."/>
            <person name="Park H.-J."/>
            <person name="Ramirez L."/>
            <person name="Alfaro M."/>
            <person name="Sun H."/>
            <person name="Tritt A."/>
            <person name="Yoshinaga Y."/>
            <person name="Zwiers L.-H."/>
            <person name="Turgeon B."/>
            <person name="Goodwin S."/>
            <person name="Spatafora J."/>
            <person name="Crous P."/>
            <person name="Grigoriev I."/>
        </authorList>
    </citation>
    <scope>NUCLEOTIDE SEQUENCE</scope>
    <source>
        <strain evidence="11">CBS 262.69</strain>
    </source>
</reference>
<dbReference type="FunFam" id="3.30.830.10:FF:000005">
    <property type="entry name" value="nardilysin isoform X1"/>
    <property type="match status" value="1"/>
</dbReference>
<dbReference type="Gene3D" id="3.30.830.10">
    <property type="entry name" value="Metalloenzyme, LuxS/M16 peptidase-like"/>
    <property type="match status" value="4"/>
</dbReference>
<protein>
    <submittedName>
        <fullName evidence="11">A-pheromone processing metallopeptidase Ste23</fullName>
    </submittedName>
</protein>
<feature type="domain" description="Peptidase M16 N-terminal" evidence="7">
    <location>
        <begin position="41"/>
        <end position="194"/>
    </location>
</feature>
<name>A0A6G1I4Q6_9PEZI</name>
<dbReference type="InterPro" id="IPR011249">
    <property type="entry name" value="Metalloenz_LuxS/M16"/>
</dbReference>
<evidence type="ECO:0000256" key="1">
    <source>
        <dbReference type="ARBA" id="ARBA00007261"/>
    </source>
</evidence>
<dbReference type="FunFam" id="3.30.830.10:FF:000003">
    <property type="entry name" value="Insulin-degrading enzyme"/>
    <property type="match status" value="1"/>
</dbReference>
<dbReference type="InterPro" id="IPR054734">
    <property type="entry name" value="PqqF-like_C_4"/>
</dbReference>
<keyword evidence="4" id="KW-0378">Hydrolase</keyword>
<evidence type="ECO:0000313" key="12">
    <source>
        <dbReference type="Proteomes" id="UP000799640"/>
    </source>
</evidence>
<dbReference type="Pfam" id="PF00675">
    <property type="entry name" value="Peptidase_M16"/>
    <property type="match status" value="1"/>
</dbReference>
<comment type="similarity">
    <text evidence="1">Belongs to the peptidase M16 family.</text>
</comment>
<dbReference type="GO" id="GO:0004222">
    <property type="term" value="F:metalloendopeptidase activity"/>
    <property type="evidence" value="ECO:0007669"/>
    <property type="project" value="TreeGrafter"/>
</dbReference>
<sequence>MDEHYNSLPSLERLTIGDMERPALDDRSYKVITLSNKLEALLIRDADTDKASAALDVNVGSFSDAKDLPGTAHAVEHLLFMGTEKYPKENEYHQYLTSHSGHSNAYTAGTSTNYYFEVAASSSKTSTPTPADAEATNDSPLYGALDRFAQFFIKPLFLEDTLDRELRAVDSENKKNLQSDNWRLHQLHKSLSNPAHPYCHFSTGNYQTLHDEPLARGVRIRDEFIKFYDTHYSANRMKLVVLGRESLEQLEAWVQELFAPVKNKDLPRNRWDGVPLYTDKELLTQLFAKPVCDMKTLDIYFPYPDEEQYYESQPSHYLGHLIGYEGPGSILAYLKGKGWVTGLGAGASSLCPGSSYYSITIKLTEEGIKHYQEITEVVFQYIAMLREAPPQQQYHEELKKMSEVNFRFKQKSPASKTTSRLSAVMQRPYPRDRLLSGPSLVRKFEPEAIKKGLEYLSPDNFRIIITSQDFPGDWDQKEKWYGTEYRYERIPDEFLQRIVKAANAGSKERVPELHLPHSNEFIPTRLEVEKREVEKPLKAPKLLRNDDLVRVWFKKDDQFWVPKANLYVTLRTPHVSTTPRNSMLTQLYHALVQDALNEYAYDAEVAGLDYYISSNSTGLSVHLVGYNDKMAVLLEKVMRSMKELEVRDDRFVVIKERLLRTYKNWEFQLPYYQVGNYSRWLTSEAGWINEQYLAELQHISAEEVRSFFPQLIHQMHIETFAHGNVHREDALRFTDLVESILRPRKYPPSQWRVQRSLILPPGSNFVYERFLKDPANINHCIEYNLYVGDYCDRVLKAKATLFGQIADEPCFDQLRTKEQLGYVVFSGVRMGSASIRWRVLVQSEKHPKYLEGRIDAFLAALGKQLKEMTPEKFQKHKTSLINKHLERDKNLSQESGRLWGHITCEYFDFEIQDTNVCHIEQTTQEEIVQFFEQYISPESSERAKLSVHLLAQGLPHTIAVDDKLPKPIPELLNLLTKFFDTQGIKVDSELLKQRLHSVNAEGQNLEPMARAVLSYLVEDAKVPEEQAKDVMTQALALIPEAKEENLTEGTAKTAVPITDVRSFKASLPVSHGPQPVKDLSEFEDIEAKL</sequence>
<evidence type="ECO:0000256" key="4">
    <source>
        <dbReference type="ARBA" id="ARBA00022801"/>
    </source>
</evidence>
<feature type="domain" description="Peptidase M16 C-terminal" evidence="8">
    <location>
        <begin position="221"/>
        <end position="400"/>
    </location>
</feature>
<organism evidence="11 12">
    <name type="scientific">Trichodelitschia bisporula</name>
    <dbReference type="NCBI Taxonomy" id="703511"/>
    <lineage>
        <taxon>Eukaryota</taxon>
        <taxon>Fungi</taxon>
        <taxon>Dikarya</taxon>
        <taxon>Ascomycota</taxon>
        <taxon>Pezizomycotina</taxon>
        <taxon>Dothideomycetes</taxon>
        <taxon>Dothideomycetes incertae sedis</taxon>
        <taxon>Phaeotrichales</taxon>
        <taxon>Phaeotrichaceae</taxon>
        <taxon>Trichodelitschia</taxon>
    </lineage>
</organism>
<evidence type="ECO:0000259" key="10">
    <source>
        <dbReference type="Pfam" id="PF22456"/>
    </source>
</evidence>
<dbReference type="FunFam" id="3.30.830.10:FF:000004">
    <property type="entry name" value="Putative insulin-degrading enzyme"/>
    <property type="match status" value="1"/>
</dbReference>
<evidence type="ECO:0000256" key="2">
    <source>
        <dbReference type="ARBA" id="ARBA00022670"/>
    </source>
</evidence>
<keyword evidence="3" id="KW-0479">Metal-binding</keyword>
<evidence type="ECO:0000313" key="11">
    <source>
        <dbReference type="EMBL" id="KAF2403106.1"/>
    </source>
</evidence>
<dbReference type="PANTHER" id="PTHR43690">
    <property type="entry name" value="NARDILYSIN"/>
    <property type="match status" value="1"/>
</dbReference>
<feature type="domain" description="Coenzyme PQQ synthesis protein F-like C-terminal lobe" evidence="10">
    <location>
        <begin position="801"/>
        <end position="899"/>
    </location>
</feature>
<dbReference type="PANTHER" id="PTHR43690:SF18">
    <property type="entry name" value="INSULIN-DEGRADING ENZYME-RELATED"/>
    <property type="match status" value="1"/>
</dbReference>
<dbReference type="Pfam" id="PF05193">
    <property type="entry name" value="Peptidase_M16_C"/>
    <property type="match status" value="1"/>
</dbReference>
<dbReference type="EMBL" id="ML996690">
    <property type="protein sequence ID" value="KAF2403106.1"/>
    <property type="molecule type" value="Genomic_DNA"/>
</dbReference>
<evidence type="ECO:0000256" key="6">
    <source>
        <dbReference type="ARBA" id="ARBA00023049"/>
    </source>
</evidence>
<dbReference type="GO" id="GO:0046872">
    <property type="term" value="F:metal ion binding"/>
    <property type="evidence" value="ECO:0007669"/>
    <property type="project" value="UniProtKB-KW"/>
</dbReference>
<dbReference type="InterPro" id="IPR050626">
    <property type="entry name" value="Peptidase_M16"/>
</dbReference>
<accession>A0A6G1I4Q6</accession>
<evidence type="ECO:0000256" key="5">
    <source>
        <dbReference type="ARBA" id="ARBA00022833"/>
    </source>
</evidence>
<keyword evidence="5" id="KW-0862">Zinc</keyword>
<evidence type="ECO:0000259" key="9">
    <source>
        <dbReference type="Pfam" id="PF16187"/>
    </source>
</evidence>
<dbReference type="InterPro" id="IPR007863">
    <property type="entry name" value="Peptidase_M16_C"/>
</dbReference>
<dbReference type="AlphaFoldDB" id="A0A6G1I4Q6"/>
<dbReference type="GO" id="GO:0005829">
    <property type="term" value="C:cytosol"/>
    <property type="evidence" value="ECO:0007669"/>
    <property type="project" value="TreeGrafter"/>
</dbReference>
<dbReference type="Pfam" id="PF16187">
    <property type="entry name" value="Peptidase_M16_M"/>
    <property type="match status" value="1"/>
</dbReference>